<gene>
    <name evidence="3" type="ORF">FJSC11DRAFT_0460</name>
</gene>
<keyword evidence="2" id="KW-0472">Membrane</keyword>
<dbReference type="PATRIC" id="fig|741277.3.peg.537"/>
<keyword evidence="2" id="KW-0812">Transmembrane</keyword>
<name>G6FNL3_9CYAN</name>
<reference evidence="3 4" key="1">
    <citation type="submission" date="2011-09" db="EMBL/GenBank/DDBJ databases">
        <title>The draft genome of Fischerella sp. JSC-11.</title>
        <authorList>
            <consortium name="US DOE Joint Genome Institute (JGI-PGF)"/>
            <person name="Lucas S."/>
            <person name="Han J."/>
            <person name="Lapidus A."/>
            <person name="Cheng J.-F."/>
            <person name="Goodwin L."/>
            <person name="Pitluck S."/>
            <person name="Peters L."/>
            <person name="Land M.L."/>
            <person name="Hauser L."/>
            <person name="Sarkisova S."/>
            <person name="Bryant D.A."/>
            <person name="Brown I."/>
            <person name="Woyke T.J."/>
        </authorList>
    </citation>
    <scope>NUCLEOTIDE SEQUENCE [LARGE SCALE GENOMIC DNA]</scope>
    <source>
        <strain evidence="3 4">JSC-11</strain>
    </source>
</reference>
<protein>
    <submittedName>
        <fullName evidence="3">Uncharacterized protein</fullName>
    </submittedName>
</protein>
<keyword evidence="2" id="KW-1133">Transmembrane helix</keyword>
<feature type="compositionally biased region" description="Low complexity" evidence="1">
    <location>
        <begin position="51"/>
        <end position="74"/>
    </location>
</feature>
<dbReference type="Proteomes" id="UP000004344">
    <property type="component" value="Unassembled WGS sequence"/>
</dbReference>
<feature type="transmembrane region" description="Helical" evidence="2">
    <location>
        <begin position="21"/>
        <end position="41"/>
    </location>
</feature>
<evidence type="ECO:0000256" key="1">
    <source>
        <dbReference type="SAM" id="MobiDB-lite"/>
    </source>
</evidence>
<evidence type="ECO:0000313" key="3">
    <source>
        <dbReference type="EMBL" id="EHC19643.1"/>
    </source>
</evidence>
<organism evidence="3 4">
    <name type="scientific">Fischerella thermalis JSC-11</name>
    <dbReference type="NCBI Taxonomy" id="741277"/>
    <lineage>
        <taxon>Bacteria</taxon>
        <taxon>Bacillati</taxon>
        <taxon>Cyanobacteriota</taxon>
        <taxon>Cyanophyceae</taxon>
        <taxon>Nostocales</taxon>
        <taxon>Hapalosiphonaceae</taxon>
        <taxon>Fischerella</taxon>
    </lineage>
</organism>
<sequence length="190" mass="20567">MTEPEKESEKQQGLSKEAWTAISAIAVALIGGVVTIFATIYNNEPPPSPSPSTSSSEPSTLSSSPSETTPVPTVLPSASVSAQKLSQALDTVNIDFSDSKLRDHLDNPFSNYPQFAEGCLKLLNNQRLKEKVYLDVIFWNYTRELGGKVTSDSPDGDLNTNILKAAMLRAYNTRNGSNALSFGDIVEPKQ</sequence>
<proteinExistence type="predicted"/>
<evidence type="ECO:0000256" key="2">
    <source>
        <dbReference type="SAM" id="Phobius"/>
    </source>
</evidence>
<evidence type="ECO:0000313" key="4">
    <source>
        <dbReference type="Proteomes" id="UP000004344"/>
    </source>
</evidence>
<dbReference type="EMBL" id="AGIZ01000001">
    <property type="protein sequence ID" value="EHC19643.1"/>
    <property type="molecule type" value="Genomic_DNA"/>
</dbReference>
<comment type="caution">
    <text evidence="3">The sequence shown here is derived from an EMBL/GenBank/DDBJ whole genome shotgun (WGS) entry which is preliminary data.</text>
</comment>
<keyword evidence="4" id="KW-1185">Reference proteome</keyword>
<accession>G6FNL3</accession>
<dbReference type="AlphaFoldDB" id="G6FNL3"/>
<feature type="region of interest" description="Disordered" evidence="1">
    <location>
        <begin position="43"/>
        <end position="74"/>
    </location>
</feature>